<dbReference type="NCBIfam" id="TIGR01944">
    <property type="entry name" value="rnfB"/>
    <property type="match status" value="1"/>
</dbReference>
<feature type="binding site" evidence="13 14">
    <location>
        <position position="49"/>
    </location>
    <ligand>
        <name>[4Fe-4S] cluster</name>
        <dbReference type="ChEBI" id="CHEBI:49883"/>
        <label>1</label>
    </ligand>
</feature>
<gene>
    <name evidence="13" type="primary">rnfB</name>
    <name evidence="18" type="ORF">Thini_0654</name>
</gene>
<feature type="binding site" evidence="13 14">
    <location>
        <position position="146"/>
    </location>
    <ligand>
        <name>[4Fe-4S] cluster</name>
        <dbReference type="ChEBI" id="CHEBI:49883"/>
        <label>3</label>
    </ligand>
</feature>
<dbReference type="PANTHER" id="PTHR42859:SF3">
    <property type="entry name" value="ION-TRANSLOCATING OXIDOREDUCTASE COMPLEX SUBUNIT B"/>
    <property type="match status" value="1"/>
</dbReference>
<evidence type="ECO:0000313" key="18">
    <source>
        <dbReference type="EMBL" id="EIJ33291.1"/>
    </source>
</evidence>
<dbReference type="InterPro" id="IPR010207">
    <property type="entry name" value="Elect_transpt_cplx_RnfB/RsxB"/>
</dbReference>
<dbReference type="InterPro" id="IPR016463">
    <property type="entry name" value="RnfB/RsxB_Proteobac"/>
</dbReference>
<dbReference type="InterPro" id="IPR017900">
    <property type="entry name" value="4Fe4S_Fe_S_CS"/>
</dbReference>
<accession>A0A656H942</accession>
<feature type="binding site" evidence="13 14">
    <location>
        <position position="149"/>
    </location>
    <ligand>
        <name>[4Fe-4S] cluster</name>
        <dbReference type="ChEBI" id="CHEBI:49883"/>
        <label>3</label>
    </ligand>
</feature>
<evidence type="ECO:0000256" key="13">
    <source>
        <dbReference type="HAMAP-Rule" id="MF_00463"/>
    </source>
</evidence>
<keyword evidence="1 13" id="KW-0813">Transport</keyword>
<keyword evidence="11 13" id="KW-0472">Membrane</keyword>
<keyword evidence="7 13" id="KW-1278">Translocase</keyword>
<evidence type="ECO:0000256" key="5">
    <source>
        <dbReference type="ARBA" id="ARBA00022723"/>
    </source>
</evidence>
<dbReference type="OrthoDB" id="9789936at2"/>
<dbReference type="Proteomes" id="UP000005317">
    <property type="component" value="Unassembled WGS sequence"/>
</dbReference>
<evidence type="ECO:0000256" key="1">
    <source>
        <dbReference type="ARBA" id="ARBA00022448"/>
    </source>
</evidence>
<keyword evidence="4 13" id="KW-0997">Cell inner membrane</keyword>
<evidence type="ECO:0000256" key="12">
    <source>
        <dbReference type="ARBA" id="ARBA00067794"/>
    </source>
</evidence>
<feature type="binding site" evidence="13 14">
    <location>
        <position position="54"/>
    </location>
    <ligand>
        <name>[4Fe-4S] cluster</name>
        <dbReference type="ChEBI" id="CHEBI:49883"/>
        <label>1</label>
    </ligand>
</feature>
<feature type="domain" description="4Fe-4S ferredoxin-type" evidence="16">
    <location>
        <begin position="104"/>
        <end position="133"/>
    </location>
</feature>
<evidence type="ECO:0000256" key="8">
    <source>
        <dbReference type="ARBA" id="ARBA00022982"/>
    </source>
</evidence>
<dbReference type="GO" id="GO:0009055">
    <property type="term" value="F:electron transfer activity"/>
    <property type="evidence" value="ECO:0007669"/>
    <property type="project" value="InterPro"/>
</dbReference>
<evidence type="ECO:0000256" key="2">
    <source>
        <dbReference type="ARBA" id="ARBA00022475"/>
    </source>
</evidence>
<keyword evidence="9 13" id="KW-0408">Iron</keyword>
<evidence type="ECO:0000256" key="7">
    <source>
        <dbReference type="ARBA" id="ARBA00022967"/>
    </source>
</evidence>
<evidence type="ECO:0000259" key="16">
    <source>
        <dbReference type="PROSITE" id="PS51379"/>
    </source>
</evidence>
<comment type="caution">
    <text evidence="13">Lacks conserved residue(s) required for the propagation of feature annotation.</text>
</comment>
<dbReference type="Pfam" id="PF04060">
    <property type="entry name" value="FeS"/>
    <property type="match status" value="1"/>
</dbReference>
<feature type="binding site" evidence="13 14">
    <location>
        <position position="143"/>
    </location>
    <ligand>
        <name>[4Fe-4S] cluster</name>
        <dbReference type="ChEBI" id="CHEBI:49883"/>
        <label>3</label>
    </ligand>
</feature>
<dbReference type="PROSITE" id="PS00198">
    <property type="entry name" value="4FE4S_FER_1"/>
    <property type="match status" value="1"/>
</dbReference>
<dbReference type="InterPro" id="IPR017896">
    <property type="entry name" value="4Fe4S_Fe-S-bd"/>
</dbReference>
<dbReference type="NCBIfam" id="NF003475">
    <property type="entry name" value="PRK05113.1"/>
    <property type="match status" value="1"/>
</dbReference>
<feature type="region of interest" description="Disordered" evidence="15">
    <location>
        <begin position="176"/>
        <end position="195"/>
    </location>
</feature>
<feature type="binding site" evidence="13 14">
    <location>
        <position position="123"/>
    </location>
    <ligand>
        <name>[4Fe-4S] cluster</name>
        <dbReference type="ChEBI" id="CHEBI:49883"/>
        <label>3</label>
    </ligand>
</feature>
<evidence type="ECO:0000256" key="4">
    <source>
        <dbReference type="ARBA" id="ARBA00022519"/>
    </source>
</evidence>
<evidence type="ECO:0000256" key="14">
    <source>
        <dbReference type="PIRSR" id="PIRSR005784-1"/>
    </source>
</evidence>
<name>A0A656H942_THINJ</name>
<dbReference type="PROSITE" id="PS51656">
    <property type="entry name" value="4FE4S"/>
    <property type="match status" value="1"/>
</dbReference>
<dbReference type="InterPro" id="IPR007202">
    <property type="entry name" value="4Fe-4S_dom"/>
</dbReference>
<comment type="subunit">
    <text evidence="13">The complex is composed of six subunits: RnfA, RnfB, RnfC, RnfD, RnfE and RnfG.</text>
</comment>
<dbReference type="PANTHER" id="PTHR42859">
    <property type="entry name" value="OXIDOREDUCTASE"/>
    <property type="match status" value="1"/>
</dbReference>
<dbReference type="PIRSF" id="PIRSF005784">
    <property type="entry name" value="Elect_transpt_RnfB"/>
    <property type="match status" value="1"/>
</dbReference>
<evidence type="ECO:0000313" key="19">
    <source>
        <dbReference type="Proteomes" id="UP000005317"/>
    </source>
</evidence>
<dbReference type="Gene3D" id="3.30.70.20">
    <property type="match status" value="1"/>
</dbReference>
<sequence precursor="true">MFAAILVVAGMAAVFGLLLGYAAIRYKVEGDPVADKVDALLPQTQCGQCGFPGCRPYADAIAKGEAEINRCPPGGEATIKALAELLGVEAKPLDAEDENASLPMVAVIDEQTCIGCTLCIQACPVDAIVGAAKHMHTIIEKECTGCKLCLPPCPVDCIHMIPVKVEPASWKWPYPNASPNGQPANDDVTLAKVNP</sequence>
<feature type="domain" description="4Fe-4S" evidence="17">
    <location>
        <begin position="29"/>
        <end position="88"/>
    </location>
</feature>
<comment type="subcellular location">
    <subcellularLocation>
        <location evidence="13">Cell inner membrane</location>
    </subcellularLocation>
</comment>
<evidence type="ECO:0000256" key="15">
    <source>
        <dbReference type="SAM" id="MobiDB-lite"/>
    </source>
</evidence>
<evidence type="ECO:0000256" key="10">
    <source>
        <dbReference type="ARBA" id="ARBA00023014"/>
    </source>
</evidence>
<feature type="binding site" evidence="13 14">
    <location>
        <position position="153"/>
    </location>
    <ligand>
        <name>[4Fe-4S] cluster</name>
        <dbReference type="ChEBI" id="CHEBI:49883"/>
        <label>2</label>
    </ligand>
</feature>
<feature type="binding site" evidence="13 14">
    <location>
        <position position="71"/>
    </location>
    <ligand>
        <name>[4Fe-4S] cluster</name>
        <dbReference type="ChEBI" id="CHEBI:49883"/>
        <label>1</label>
    </ligand>
</feature>
<dbReference type="Gene3D" id="1.10.15.40">
    <property type="entry name" value="Electron transport complex subunit B, putative Fe-S cluster"/>
    <property type="match status" value="1"/>
</dbReference>
<dbReference type="FunFam" id="1.10.15.40:FF:000001">
    <property type="entry name" value="Ion-translocating oxidoreductase complex subunit B"/>
    <property type="match status" value="1"/>
</dbReference>
<comment type="similarity">
    <text evidence="13">Belongs to the 4Fe4S bacterial-type ferredoxin family. RnfB subfamily.</text>
</comment>
<dbReference type="RefSeq" id="WP_002707245.1">
    <property type="nucleotide sequence ID" value="NZ_JH651384.1"/>
</dbReference>
<evidence type="ECO:0000259" key="17">
    <source>
        <dbReference type="PROSITE" id="PS51656"/>
    </source>
</evidence>
<dbReference type="SUPFAM" id="SSF54862">
    <property type="entry name" value="4Fe-4S ferredoxins"/>
    <property type="match status" value="1"/>
</dbReference>
<feature type="binding site" evidence="13 14">
    <location>
        <position position="116"/>
    </location>
    <ligand>
        <name>[4Fe-4S] cluster</name>
        <dbReference type="ChEBI" id="CHEBI:49883"/>
        <label>2</label>
    </ligand>
</feature>
<dbReference type="InterPro" id="IPR050294">
    <property type="entry name" value="RnfB_subfamily"/>
</dbReference>
<keyword evidence="8 13" id="KW-0249">Electron transport</keyword>
<dbReference type="EC" id="7.-.-.-" evidence="13"/>
<dbReference type="GO" id="GO:0046872">
    <property type="term" value="F:metal ion binding"/>
    <property type="evidence" value="ECO:0007669"/>
    <property type="project" value="UniProtKB-KW"/>
</dbReference>
<dbReference type="GO" id="GO:0005886">
    <property type="term" value="C:plasma membrane"/>
    <property type="evidence" value="ECO:0007669"/>
    <property type="project" value="UniProtKB-SubCell"/>
</dbReference>
<keyword evidence="6 13" id="KW-0677">Repeat</keyword>
<keyword evidence="19" id="KW-1185">Reference proteome</keyword>
<reference evidence="19" key="1">
    <citation type="journal article" date="2011" name="Stand. Genomic Sci.">
        <title>Genome sequence of the filamentous, gliding Thiothrix nivea neotype strain (JP2(T)).</title>
        <authorList>
            <person name="Lapidus A."/>
            <person name="Nolan M."/>
            <person name="Lucas S."/>
            <person name="Glavina Del Rio T."/>
            <person name="Tice H."/>
            <person name="Cheng J.F."/>
            <person name="Tapia R."/>
            <person name="Han C."/>
            <person name="Goodwin L."/>
            <person name="Pitluck S."/>
            <person name="Liolios K."/>
            <person name="Pagani I."/>
            <person name="Ivanova N."/>
            <person name="Huntemann M."/>
            <person name="Mavromatis K."/>
            <person name="Mikhailova N."/>
            <person name="Pati A."/>
            <person name="Chen A."/>
            <person name="Palaniappan K."/>
            <person name="Land M."/>
            <person name="Brambilla E.M."/>
            <person name="Rohde M."/>
            <person name="Abt B."/>
            <person name="Verbarg S."/>
            <person name="Goker M."/>
            <person name="Bristow J."/>
            <person name="Eisen J.A."/>
            <person name="Markowitz V."/>
            <person name="Hugenholtz P."/>
            <person name="Kyrpides N.C."/>
            <person name="Klenk H.P."/>
            <person name="Woyke T."/>
        </authorList>
    </citation>
    <scope>NUCLEOTIDE SEQUENCE [LARGE SCALE GENOMIC DNA]</scope>
    <source>
        <strain evidence="19">ATCC 35100 / DSM 5205 / JP2</strain>
    </source>
</reference>
<evidence type="ECO:0000256" key="11">
    <source>
        <dbReference type="ARBA" id="ARBA00023136"/>
    </source>
</evidence>
<dbReference type="AlphaFoldDB" id="A0A656H942"/>
<comment type="cofactor">
    <cofactor evidence="13 14">
        <name>[4Fe-4S] cluster</name>
        <dbReference type="ChEBI" id="CHEBI:49883"/>
    </cofactor>
    <text evidence="13 14">Binds 3 [4Fe-4S] clusters.</text>
</comment>
<evidence type="ECO:0000256" key="3">
    <source>
        <dbReference type="ARBA" id="ARBA00022485"/>
    </source>
</evidence>
<keyword evidence="3 13" id="KW-0004">4Fe-4S</keyword>
<feature type="binding site" evidence="13 14">
    <location>
        <position position="119"/>
    </location>
    <ligand>
        <name>[4Fe-4S] cluster</name>
        <dbReference type="ChEBI" id="CHEBI:49883"/>
        <label>2</label>
    </ligand>
</feature>
<feature type="binding site" evidence="13 14">
    <location>
        <position position="113"/>
    </location>
    <ligand>
        <name>[4Fe-4S] cluster</name>
        <dbReference type="ChEBI" id="CHEBI:49883"/>
        <label>2</label>
    </ligand>
</feature>
<dbReference type="Pfam" id="PF14697">
    <property type="entry name" value="Fer4_21"/>
    <property type="match status" value="1"/>
</dbReference>
<dbReference type="PROSITE" id="PS51379">
    <property type="entry name" value="4FE4S_FER_2"/>
    <property type="match status" value="2"/>
</dbReference>
<proteinExistence type="inferred from homology"/>
<dbReference type="EMBL" id="JH651384">
    <property type="protein sequence ID" value="EIJ33291.1"/>
    <property type="molecule type" value="Genomic_DNA"/>
</dbReference>
<feature type="binding site" evidence="13 14">
    <location>
        <position position="46"/>
    </location>
    <ligand>
        <name>[4Fe-4S] cluster</name>
        <dbReference type="ChEBI" id="CHEBI:49883"/>
        <label>1</label>
    </ligand>
</feature>
<keyword evidence="10 13" id="KW-0411">Iron-sulfur</keyword>
<protein>
    <recommendedName>
        <fullName evidence="12 13">Ion-translocating oxidoreductase complex subunit B</fullName>
        <ecNumber evidence="13">7.-.-.-</ecNumber>
    </recommendedName>
    <alternativeName>
        <fullName evidence="13">Rnf electron transport complex subunit B</fullName>
    </alternativeName>
</protein>
<evidence type="ECO:0000256" key="6">
    <source>
        <dbReference type="ARBA" id="ARBA00022737"/>
    </source>
</evidence>
<evidence type="ECO:0000256" key="9">
    <source>
        <dbReference type="ARBA" id="ARBA00023004"/>
    </source>
</evidence>
<dbReference type="GO" id="GO:0022900">
    <property type="term" value="P:electron transport chain"/>
    <property type="evidence" value="ECO:0007669"/>
    <property type="project" value="UniProtKB-UniRule"/>
</dbReference>
<feature type="region of interest" description="Hydrophobic" evidence="13">
    <location>
        <begin position="1"/>
        <end position="23"/>
    </location>
</feature>
<feature type="domain" description="4Fe-4S ferredoxin-type" evidence="16">
    <location>
        <begin position="134"/>
        <end position="163"/>
    </location>
</feature>
<keyword evidence="2 13" id="KW-1003">Cell membrane</keyword>
<comment type="function">
    <text evidence="13">Part of a membrane-bound complex that couples electron transfer with translocation of ions across the membrane.</text>
</comment>
<dbReference type="HAMAP" id="MF_00463">
    <property type="entry name" value="RsxB_RnfB"/>
    <property type="match status" value="1"/>
</dbReference>
<dbReference type="GO" id="GO:0051539">
    <property type="term" value="F:4 iron, 4 sulfur cluster binding"/>
    <property type="evidence" value="ECO:0007669"/>
    <property type="project" value="UniProtKB-UniRule"/>
</dbReference>
<organism evidence="18 19">
    <name type="scientific">Thiothrix nivea (strain ATCC 35100 / DSM 5205 / JP2)</name>
    <dbReference type="NCBI Taxonomy" id="870187"/>
    <lineage>
        <taxon>Bacteria</taxon>
        <taxon>Pseudomonadati</taxon>
        <taxon>Pseudomonadota</taxon>
        <taxon>Gammaproteobacteria</taxon>
        <taxon>Thiotrichales</taxon>
        <taxon>Thiotrichaceae</taxon>
        <taxon>Thiothrix</taxon>
    </lineage>
</organism>
<keyword evidence="5 13" id="KW-0479">Metal-binding</keyword>